<dbReference type="Proteomes" id="UP001324427">
    <property type="component" value="Unassembled WGS sequence"/>
</dbReference>
<dbReference type="EMBL" id="JAVFHQ010000005">
    <property type="protein sequence ID" value="KAK4549140.1"/>
    <property type="molecule type" value="Genomic_DNA"/>
</dbReference>
<evidence type="ECO:0000313" key="2">
    <source>
        <dbReference type="Proteomes" id="UP001324427"/>
    </source>
</evidence>
<name>A0AAV9JU80_9PEZI</name>
<organism evidence="1 2">
    <name type="scientific">Oleoguttula mirabilis</name>
    <dbReference type="NCBI Taxonomy" id="1507867"/>
    <lineage>
        <taxon>Eukaryota</taxon>
        <taxon>Fungi</taxon>
        <taxon>Dikarya</taxon>
        <taxon>Ascomycota</taxon>
        <taxon>Pezizomycotina</taxon>
        <taxon>Dothideomycetes</taxon>
        <taxon>Dothideomycetidae</taxon>
        <taxon>Mycosphaerellales</taxon>
        <taxon>Teratosphaeriaceae</taxon>
        <taxon>Oleoguttula</taxon>
    </lineage>
</organism>
<evidence type="ECO:0000313" key="1">
    <source>
        <dbReference type="EMBL" id="KAK4549140.1"/>
    </source>
</evidence>
<reference evidence="1 2" key="1">
    <citation type="submission" date="2021-11" db="EMBL/GenBank/DDBJ databases">
        <title>Black yeast isolated from Biological Soil Crust.</title>
        <authorList>
            <person name="Kurbessoian T."/>
        </authorList>
    </citation>
    <scope>NUCLEOTIDE SEQUENCE [LARGE SCALE GENOMIC DNA]</scope>
    <source>
        <strain evidence="1 2">CCFEE 5522</strain>
    </source>
</reference>
<sequence length="382" mass="43298">MIPDESIPAVNYIDRIRDLLTHEDPRTSDEGIDAYALMRRASNPNVQFDSLRDSVAREQEAYGSVVTEHIIGTLLYGLEQPVGTPDQIVDMHNLAVNSLNPGQIVRYIQHGRCNRRSIDLQFDGDYQRIFPATGLSRRSQRRTPTAVDEIPDGLKVFVNDWLDLAVDIESPTSPAPEAMLPEDMQHFAIMVDLFMPARLDFKSWVGKQLLETHGYINQEPGLPNGYFAMLEPWMMADDGMGWARQADGTLTWTGIILGKRQNGCIVFVPRHGLQRPPSPEDMVRLTKILKRKEALEEALISLSRRIARYVVRVIMLVYVLPEFDGQRLMVNREQLGQAVEDILGAAWFDLPFDRKGTLRNWSVDEVLKPATQVVGSDVFLDE</sequence>
<comment type="caution">
    <text evidence="1">The sequence shown here is derived from an EMBL/GenBank/DDBJ whole genome shotgun (WGS) entry which is preliminary data.</text>
</comment>
<protein>
    <submittedName>
        <fullName evidence="1">Uncharacterized protein</fullName>
    </submittedName>
</protein>
<keyword evidence="2" id="KW-1185">Reference proteome</keyword>
<dbReference type="AlphaFoldDB" id="A0AAV9JU80"/>
<gene>
    <name evidence="1" type="ORF">LTR36_007597</name>
</gene>
<proteinExistence type="predicted"/>
<accession>A0AAV9JU80</accession>